<protein>
    <recommendedName>
        <fullName evidence="5">Ig-like domain-containing protein</fullName>
    </recommendedName>
</protein>
<feature type="region of interest" description="Disordered" evidence="1">
    <location>
        <begin position="1"/>
        <end position="25"/>
    </location>
</feature>
<evidence type="ECO:0000256" key="1">
    <source>
        <dbReference type="SAM" id="MobiDB-lite"/>
    </source>
</evidence>
<sequence length="166" mass="17555">MDGHTRTDTDLHGESTDTRSEGRRLNLRALTDPRHRPWLGIGAAGLVLVIIVGILLARGGRRPVPTQIAAAATPPTALAEASTPARPLGRWVLTVGTSPLEGQSIQGGTEINLTAGTDTLDKVERVKFSLDGDTVLDDRDTPFSVPLGNPSPGKHTLTARVRTDDG</sequence>
<dbReference type="Pfam" id="PF17957">
    <property type="entry name" value="Big_7"/>
    <property type="match status" value="1"/>
</dbReference>
<accession>A0ABR5F187</accession>
<dbReference type="EMBL" id="JWIO01000032">
    <property type="protein sequence ID" value="KLL10438.1"/>
    <property type="molecule type" value="Genomic_DNA"/>
</dbReference>
<keyword evidence="4" id="KW-1185">Reference proteome</keyword>
<feature type="compositionally biased region" description="Basic and acidic residues" evidence="1">
    <location>
        <begin position="1"/>
        <end position="24"/>
    </location>
</feature>
<evidence type="ECO:0000313" key="3">
    <source>
        <dbReference type="EMBL" id="KLL10438.1"/>
    </source>
</evidence>
<feature type="non-terminal residue" evidence="3">
    <location>
        <position position="166"/>
    </location>
</feature>
<gene>
    <name evidence="3" type="ORF">FrCorBMG51_17810</name>
</gene>
<dbReference type="InterPro" id="IPR013783">
    <property type="entry name" value="Ig-like_fold"/>
</dbReference>
<evidence type="ECO:0008006" key="5">
    <source>
        <dbReference type="Google" id="ProtNLM"/>
    </source>
</evidence>
<evidence type="ECO:0000313" key="4">
    <source>
        <dbReference type="Proteomes" id="UP000035425"/>
    </source>
</evidence>
<reference evidence="3 4" key="1">
    <citation type="submission" date="2014-12" db="EMBL/GenBank/DDBJ databases">
        <title>Frankia sp. BMG5.1 draft genome.</title>
        <authorList>
            <person name="Gtari M."/>
            <person name="Ghodhbane-Gtari F."/>
            <person name="Nouioui I."/>
            <person name="Ktari A."/>
            <person name="Hezbri K."/>
            <person name="Mimouni W."/>
            <person name="Sbissi I."/>
            <person name="Ayari A."/>
            <person name="Yamanaka T."/>
            <person name="Normand P."/>
            <person name="Tisa L.S."/>
            <person name="Boudabous A."/>
        </authorList>
    </citation>
    <scope>NUCLEOTIDE SEQUENCE [LARGE SCALE GENOMIC DNA]</scope>
    <source>
        <strain evidence="3 4">BMG5.1</strain>
    </source>
</reference>
<keyword evidence="2" id="KW-0812">Transmembrane</keyword>
<feature type="region of interest" description="Disordered" evidence="1">
    <location>
        <begin position="146"/>
        <end position="166"/>
    </location>
</feature>
<feature type="transmembrane region" description="Helical" evidence="2">
    <location>
        <begin position="38"/>
        <end position="57"/>
    </location>
</feature>
<organism evidence="3 4">
    <name type="scientific">Protofrankia coriariae</name>
    <dbReference type="NCBI Taxonomy" id="1562887"/>
    <lineage>
        <taxon>Bacteria</taxon>
        <taxon>Bacillati</taxon>
        <taxon>Actinomycetota</taxon>
        <taxon>Actinomycetes</taxon>
        <taxon>Frankiales</taxon>
        <taxon>Frankiaceae</taxon>
        <taxon>Protofrankia</taxon>
    </lineage>
</organism>
<proteinExistence type="predicted"/>
<comment type="caution">
    <text evidence="3">The sequence shown here is derived from an EMBL/GenBank/DDBJ whole genome shotgun (WGS) entry which is preliminary data.</text>
</comment>
<keyword evidence="2" id="KW-1133">Transmembrane helix</keyword>
<dbReference type="Gene3D" id="2.60.40.10">
    <property type="entry name" value="Immunoglobulins"/>
    <property type="match status" value="1"/>
</dbReference>
<dbReference type="Proteomes" id="UP000035425">
    <property type="component" value="Unassembled WGS sequence"/>
</dbReference>
<keyword evidence="2" id="KW-0472">Membrane</keyword>
<evidence type="ECO:0000256" key="2">
    <source>
        <dbReference type="SAM" id="Phobius"/>
    </source>
</evidence>
<name>A0ABR5F187_9ACTN</name>